<name>A0A1A8WD54_PLAOA</name>
<gene>
    <name evidence="1" type="ORF">POVCU2_0063700</name>
</gene>
<organism evidence="1 2">
    <name type="scientific">Plasmodium ovale curtisi</name>
    <dbReference type="NCBI Taxonomy" id="864141"/>
    <lineage>
        <taxon>Eukaryota</taxon>
        <taxon>Sar</taxon>
        <taxon>Alveolata</taxon>
        <taxon>Apicomplexa</taxon>
        <taxon>Aconoidasida</taxon>
        <taxon>Haemosporida</taxon>
        <taxon>Plasmodiidae</taxon>
        <taxon>Plasmodium</taxon>
        <taxon>Plasmodium (Plasmodium)</taxon>
    </lineage>
</organism>
<accession>A0A1A8WD54</accession>
<dbReference type="AlphaFoldDB" id="A0A1A8WD54"/>
<dbReference type="InterPro" id="IPR008780">
    <property type="entry name" value="Plasmodium_Vir"/>
</dbReference>
<dbReference type="Pfam" id="PF05795">
    <property type="entry name" value="Plasmodium_Vir"/>
    <property type="match status" value="1"/>
</dbReference>
<dbReference type="EMBL" id="FLQU01000987">
    <property type="protein sequence ID" value="SBS90805.1"/>
    <property type="molecule type" value="Genomic_DNA"/>
</dbReference>
<protein>
    <submittedName>
        <fullName evidence="1">PIR Superfamily Protein</fullName>
    </submittedName>
</protein>
<dbReference type="Proteomes" id="UP000078560">
    <property type="component" value="Unassembled WGS sequence"/>
</dbReference>
<sequence>MAECDNVLDKLDAPIKYSWYDISSKIIRSGHCNDDEHDALLNDVHFKNFCYKFATNFTYLIIRWNGNQGYDKESCGYLNYWAYHKLINNFVVKDDDISQSDFMKTLRNLWAAFNVLDDKCRLKEYKMSVSDFKNVKDLHDYSVNYDSLKKNILPNSISCKTNYCSYIKHMMEVYEKVSAEISECKHQEVCTTFKAIEESKRPETLFKEFGCSSDNVDNSLMEQMQSSDTGIEDTLTFHESYTSRNSPTDTALKAIFSTFAISLISSFLAYRYTPFGNWFRSRILRKNGFGNILHHKETEELLDNNSEIEDTIFEKDLNLKFQPVTNS</sequence>
<evidence type="ECO:0000313" key="2">
    <source>
        <dbReference type="Proteomes" id="UP000078560"/>
    </source>
</evidence>
<proteinExistence type="predicted"/>
<reference evidence="2" key="1">
    <citation type="submission" date="2016-05" db="EMBL/GenBank/DDBJ databases">
        <authorList>
            <person name="Naeem Raeece"/>
        </authorList>
    </citation>
    <scope>NUCLEOTIDE SEQUENCE [LARGE SCALE GENOMIC DNA]</scope>
</reference>
<evidence type="ECO:0000313" key="1">
    <source>
        <dbReference type="EMBL" id="SBS90805.1"/>
    </source>
</evidence>